<dbReference type="Gene3D" id="3.90.730.10">
    <property type="entry name" value="Ribonuclease T2-like"/>
    <property type="match status" value="1"/>
</dbReference>
<dbReference type="GO" id="GO:0005775">
    <property type="term" value="C:vacuolar lumen"/>
    <property type="evidence" value="ECO:0007669"/>
    <property type="project" value="UniProtKB-SubCell"/>
</dbReference>
<keyword evidence="13" id="KW-0456">Lyase</keyword>
<reference evidence="20" key="1">
    <citation type="journal article" date="2019" name="G3 (Bethesda)">
        <title>Genome Assemblies of Two Rare Opportunistic Yeast Pathogens: Diutina rugosa (syn. Candida rugosa) and Trichomonascus ciferrii (syn. Candida ciferrii).</title>
        <authorList>
            <person name="Mixao V."/>
            <person name="Saus E."/>
            <person name="Hansen A.P."/>
            <person name="Lass-Florl C."/>
            <person name="Gabaldon T."/>
        </authorList>
    </citation>
    <scope>NUCLEOTIDE SEQUENCE</scope>
    <source>
        <strain evidence="20">CBS 4856</strain>
    </source>
</reference>
<evidence type="ECO:0000256" key="15">
    <source>
        <dbReference type="ARBA" id="ARBA00071169"/>
    </source>
</evidence>
<evidence type="ECO:0000256" key="7">
    <source>
        <dbReference type="ARBA" id="ARBA00022722"/>
    </source>
</evidence>
<dbReference type="GO" id="GO:0016787">
    <property type="term" value="F:hydrolase activity"/>
    <property type="evidence" value="ECO:0007669"/>
    <property type="project" value="UniProtKB-KW"/>
</dbReference>
<dbReference type="GO" id="GO:0006401">
    <property type="term" value="P:RNA catabolic process"/>
    <property type="evidence" value="ECO:0007669"/>
    <property type="project" value="TreeGrafter"/>
</dbReference>
<dbReference type="PROSITE" id="PS00531">
    <property type="entry name" value="RNASE_T2_2"/>
    <property type="match status" value="1"/>
</dbReference>
<dbReference type="Pfam" id="PF25488">
    <property type="entry name" value="RNaseT2L_C"/>
    <property type="match status" value="1"/>
</dbReference>
<feature type="active site" evidence="16">
    <location>
        <position position="149"/>
    </location>
</feature>
<evidence type="ECO:0000256" key="14">
    <source>
        <dbReference type="ARBA" id="ARBA00025494"/>
    </source>
</evidence>
<dbReference type="PANTHER" id="PTHR11240:SF22">
    <property type="entry name" value="RIBONUCLEASE T2"/>
    <property type="match status" value="1"/>
</dbReference>
<dbReference type="EMBL" id="SWFS01000522">
    <property type="protein sequence ID" value="KAA8899427.1"/>
    <property type="molecule type" value="Genomic_DNA"/>
</dbReference>
<comment type="similarity">
    <text evidence="3 17">Belongs to the RNase T2 family.</text>
</comment>
<dbReference type="OrthoDB" id="435754at2759"/>
<keyword evidence="10" id="KW-0378">Hydrolase</keyword>
<dbReference type="InterPro" id="IPR033130">
    <property type="entry name" value="RNase_T2_His_AS_2"/>
</dbReference>
<evidence type="ECO:0000256" key="12">
    <source>
        <dbReference type="ARBA" id="ARBA00023180"/>
    </source>
</evidence>
<feature type="domain" description="RNase T2-like C-terminal" evidence="19">
    <location>
        <begin position="301"/>
        <end position="405"/>
    </location>
</feature>
<feature type="chain" id="PRO_5025044958" description="Ribonuclease T2-like" evidence="18">
    <location>
        <begin position="23"/>
        <end position="406"/>
    </location>
</feature>
<dbReference type="SUPFAM" id="SSF55895">
    <property type="entry name" value="Ribonuclease Rh-like"/>
    <property type="match status" value="1"/>
</dbReference>
<keyword evidence="9" id="KW-0255">Endonuclease</keyword>
<dbReference type="GO" id="GO:0005576">
    <property type="term" value="C:extracellular region"/>
    <property type="evidence" value="ECO:0007669"/>
    <property type="project" value="TreeGrafter"/>
</dbReference>
<comment type="caution">
    <text evidence="20">The sequence shown here is derived from an EMBL/GenBank/DDBJ whole genome shotgun (WGS) entry which is preliminary data.</text>
</comment>
<evidence type="ECO:0000256" key="10">
    <source>
        <dbReference type="ARBA" id="ARBA00022801"/>
    </source>
</evidence>
<comment type="subcellular location">
    <subcellularLocation>
        <location evidence="2">Cytoplasm</location>
    </subcellularLocation>
    <subcellularLocation>
        <location evidence="1">Vacuole lumen</location>
    </subcellularLocation>
</comment>
<dbReference type="InterPro" id="IPR036430">
    <property type="entry name" value="RNase_T2-like_sf"/>
</dbReference>
<evidence type="ECO:0000256" key="2">
    <source>
        <dbReference type="ARBA" id="ARBA00004496"/>
    </source>
</evidence>
<name>A0A642UI53_9ASCO</name>
<protein>
    <recommendedName>
        <fullName evidence="15">Ribonuclease T2-like</fullName>
        <ecNumber evidence="4">4.6.1.19</ecNumber>
    </recommendedName>
</protein>
<evidence type="ECO:0000256" key="11">
    <source>
        <dbReference type="ARBA" id="ARBA00023157"/>
    </source>
</evidence>
<evidence type="ECO:0000256" key="16">
    <source>
        <dbReference type="PIRSR" id="PIRSR633697-1"/>
    </source>
</evidence>
<evidence type="ECO:0000256" key="5">
    <source>
        <dbReference type="ARBA" id="ARBA00022490"/>
    </source>
</evidence>
<keyword evidence="8 18" id="KW-0732">Signal</keyword>
<keyword evidence="7" id="KW-0540">Nuclease</keyword>
<feature type="signal peptide" evidence="18">
    <location>
        <begin position="1"/>
        <end position="22"/>
    </location>
</feature>
<dbReference type="InterPro" id="IPR018188">
    <property type="entry name" value="RNase_T2_His_AS_1"/>
</dbReference>
<keyword evidence="5" id="KW-0963">Cytoplasm</keyword>
<dbReference type="CDD" id="cd01061">
    <property type="entry name" value="RNase_T2_euk"/>
    <property type="match status" value="1"/>
</dbReference>
<evidence type="ECO:0000256" key="17">
    <source>
        <dbReference type="RuleBase" id="RU004328"/>
    </source>
</evidence>
<evidence type="ECO:0000256" key="8">
    <source>
        <dbReference type="ARBA" id="ARBA00022729"/>
    </source>
</evidence>
<evidence type="ECO:0000256" key="13">
    <source>
        <dbReference type="ARBA" id="ARBA00023239"/>
    </source>
</evidence>
<evidence type="ECO:0000259" key="19">
    <source>
        <dbReference type="Pfam" id="PF25488"/>
    </source>
</evidence>
<keyword evidence="21" id="KW-1185">Reference proteome</keyword>
<accession>A0A642UI53</accession>
<evidence type="ECO:0000256" key="18">
    <source>
        <dbReference type="SAM" id="SignalP"/>
    </source>
</evidence>
<evidence type="ECO:0000313" key="20">
    <source>
        <dbReference type="EMBL" id="KAA8899427.1"/>
    </source>
</evidence>
<evidence type="ECO:0000313" key="21">
    <source>
        <dbReference type="Proteomes" id="UP000761534"/>
    </source>
</evidence>
<dbReference type="PANTHER" id="PTHR11240">
    <property type="entry name" value="RIBONUCLEASE T2"/>
    <property type="match status" value="1"/>
</dbReference>
<sequence>MKTRTATMVGGALFWLASGAVALSFGDSLQKVLASDDGGHETCPADPPLSCSADAGTSDSCCYEGVNGVMLMTQLWDYDPAIGPEDLFTIHGLWPNKCKGGYDQFCNPGWKISDARKVLEEAGENELIKEMERIWKDLSGTDSDLWLHEFNKHGTCMSTLNPKCYSDGSDEHRNAVDYYRTTVELFKSLPTYEWLSDAGIAPSDNETFSVDEFSSALTQNLEGDEAVNAVNLLCDNQNALTQIYYHFKLKGAAAGGKYVPTKAVDQTTCRDGFYWLPKGSKGKRPPHKPGEGDRGHLVPKGHNGCLISNGKWYSAQSGSCATFTVSKAKFGGVEIKSSKGPCDVTKEGVFECKRNGNTGQFTKSGNSIVYGGNKLWSAEKEPTNIEQVAIHSGTEGGSIQFELEFQ</sequence>
<dbReference type="Proteomes" id="UP000761534">
    <property type="component" value="Unassembled WGS sequence"/>
</dbReference>
<dbReference type="GO" id="GO:0003723">
    <property type="term" value="F:RNA binding"/>
    <property type="evidence" value="ECO:0007669"/>
    <property type="project" value="InterPro"/>
</dbReference>
<feature type="active site" evidence="16">
    <location>
        <position position="153"/>
    </location>
</feature>
<keyword evidence="6" id="KW-0926">Vacuole</keyword>
<comment type="function">
    <text evidence="14">Rnase which modulates cell survival under stress conditions. Released from the vacuole to the cytoplasm during stress to promote tRNA and rRNA cleavage and to activate separately a downstream pathway that promotes cell death. Involved in cell size, vacuolar morphology and growth at high temperatures and high salt concentration.</text>
</comment>
<feature type="active site" evidence="16">
    <location>
        <position position="91"/>
    </location>
</feature>
<dbReference type="PROSITE" id="PS00530">
    <property type="entry name" value="RNASE_T2_1"/>
    <property type="match status" value="1"/>
</dbReference>
<dbReference type="EC" id="4.6.1.19" evidence="4"/>
<dbReference type="VEuPathDB" id="FungiDB:TRICI_006341"/>
<evidence type="ECO:0000256" key="4">
    <source>
        <dbReference type="ARBA" id="ARBA00012571"/>
    </source>
</evidence>
<evidence type="ECO:0000256" key="6">
    <source>
        <dbReference type="ARBA" id="ARBA00022554"/>
    </source>
</evidence>
<organism evidence="20 21">
    <name type="scientific">Trichomonascus ciferrii</name>
    <dbReference type="NCBI Taxonomy" id="44093"/>
    <lineage>
        <taxon>Eukaryota</taxon>
        <taxon>Fungi</taxon>
        <taxon>Dikarya</taxon>
        <taxon>Ascomycota</taxon>
        <taxon>Saccharomycotina</taxon>
        <taxon>Dipodascomycetes</taxon>
        <taxon>Dipodascales</taxon>
        <taxon>Trichomonascaceae</taxon>
        <taxon>Trichomonascus</taxon>
        <taxon>Trichomonascus ciferrii complex</taxon>
    </lineage>
</organism>
<keyword evidence="11" id="KW-1015">Disulfide bond</keyword>
<evidence type="ECO:0000256" key="9">
    <source>
        <dbReference type="ARBA" id="ARBA00022759"/>
    </source>
</evidence>
<dbReference type="InterPro" id="IPR001568">
    <property type="entry name" value="RNase_T2-like"/>
</dbReference>
<proteinExistence type="inferred from homology"/>
<evidence type="ECO:0000256" key="1">
    <source>
        <dbReference type="ARBA" id="ARBA00004410"/>
    </source>
</evidence>
<evidence type="ECO:0000256" key="3">
    <source>
        <dbReference type="ARBA" id="ARBA00007469"/>
    </source>
</evidence>
<dbReference type="InterPro" id="IPR033697">
    <property type="entry name" value="Ribonuclease_T2_eukaryotic"/>
</dbReference>
<gene>
    <name evidence="20" type="ORF">TRICI_006341</name>
</gene>
<dbReference type="InterPro" id="IPR057328">
    <property type="entry name" value="RNaseT2L_C"/>
</dbReference>
<keyword evidence="12" id="KW-0325">Glycoprotein</keyword>
<dbReference type="Pfam" id="PF00445">
    <property type="entry name" value="Ribonuclease_T2"/>
    <property type="match status" value="1"/>
</dbReference>
<dbReference type="AlphaFoldDB" id="A0A642UI53"/>
<dbReference type="GO" id="GO:0033897">
    <property type="term" value="F:ribonuclease T2 activity"/>
    <property type="evidence" value="ECO:0007669"/>
    <property type="project" value="UniProtKB-EC"/>
</dbReference>